<dbReference type="EMBL" id="RBKU01000001">
    <property type="protein sequence ID" value="RKR85648.1"/>
    <property type="molecule type" value="Genomic_DNA"/>
</dbReference>
<evidence type="ECO:0000313" key="4">
    <source>
        <dbReference type="Proteomes" id="UP000268007"/>
    </source>
</evidence>
<dbReference type="Gene3D" id="3.40.30.10">
    <property type="entry name" value="Glutaredoxin"/>
    <property type="match status" value="1"/>
</dbReference>
<feature type="domain" description="Thioredoxin" evidence="2">
    <location>
        <begin position="22"/>
        <end position="169"/>
    </location>
</feature>
<keyword evidence="4" id="KW-1185">Reference proteome</keyword>
<dbReference type="Pfam" id="PF13098">
    <property type="entry name" value="Thioredoxin_2"/>
    <property type="match status" value="1"/>
</dbReference>
<dbReference type="SUPFAM" id="SSF52833">
    <property type="entry name" value="Thioredoxin-like"/>
    <property type="match status" value="1"/>
</dbReference>
<dbReference type="RefSeq" id="WP_121201685.1">
    <property type="nucleotide sequence ID" value="NZ_RBKU01000001.1"/>
</dbReference>
<evidence type="ECO:0000256" key="1">
    <source>
        <dbReference type="SAM" id="SignalP"/>
    </source>
</evidence>
<organism evidence="3 4">
    <name type="scientific">Mucilaginibacter gracilis</name>
    <dbReference type="NCBI Taxonomy" id="423350"/>
    <lineage>
        <taxon>Bacteria</taxon>
        <taxon>Pseudomonadati</taxon>
        <taxon>Bacteroidota</taxon>
        <taxon>Sphingobacteriia</taxon>
        <taxon>Sphingobacteriales</taxon>
        <taxon>Sphingobacteriaceae</taxon>
        <taxon>Mucilaginibacter</taxon>
    </lineage>
</organism>
<sequence length="169" mass="19418">MKKLLCLFLLFYGIANVYAQKPAAINTLPKYKLLRSDSTWVTQANLKKGKPVMIIYFAPDCSHCQRLTYEMQEEFKKETKLNLKPLAHVQIVMATWAELRAIKVFYNDFGLVKYPNITVGTEGNTYTLLRFYNVSTTPYIAIYSKTGQLVKAFAKVPKFEEIMAVLNKV</sequence>
<feature type="chain" id="PRO_5019733692" evidence="1">
    <location>
        <begin position="20"/>
        <end position="169"/>
    </location>
</feature>
<keyword evidence="1" id="KW-0732">Signal</keyword>
<comment type="caution">
    <text evidence="3">The sequence shown here is derived from an EMBL/GenBank/DDBJ whole genome shotgun (WGS) entry which is preliminary data.</text>
</comment>
<dbReference type="InterPro" id="IPR036249">
    <property type="entry name" value="Thioredoxin-like_sf"/>
</dbReference>
<gene>
    <name evidence="3" type="ORF">BDD43_5919</name>
</gene>
<name>A0A495JAY6_9SPHI</name>
<reference evidence="3 4" key="1">
    <citation type="submission" date="2018-10" db="EMBL/GenBank/DDBJ databases">
        <title>Genomic Encyclopedia of Archaeal and Bacterial Type Strains, Phase II (KMG-II): from individual species to whole genera.</title>
        <authorList>
            <person name="Goeker M."/>
        </authorList>
    </citation>
    <scope>NUCLEOTIDE SEQUENCE [LARGE SCALE GENOMIC DNA]</scope>
    <source>
        <strain evidence="3 4">DSM 18602</strain>
    </source>
</reference>
<dbReference type="AlphaFoldDB" id="A0A495JAY6"/>
<protein>
    <submittedName>
        <fullName evidence="3">Thioredoxin-like protein</fullName>
    </submittedName>
</protein>
<dbReference type="PROSITE" id="PS51352">
    <property type="entry name" value="THIOREDOXIN_2"/>
    <property type="match status" value="1"/>
</dbReference>
<proteinExistence type="predicted"/>
<evidence type="ECO:0000313" key="3">
    <source>
        <dbReference type="EMBL" id="RKR85648.1"/>
    </source>
</evidence>
<dbReference type="InterPro" id="IPR012336">
    <property type="entry name" value="Thioredoxin-like_fold"/>
</dbReference>
<dbReference type="InterPro" id="IPR013766">
    <property type="entry name" value="Thioredoxin_domain"/>
</dbReference>
<evidence type="ECO:0000259" key="2">
    <source>
        <dbReference type="PROSITE" id="PS51352"/>
    </source>
</evidence>
<feature type="signal peptide" evidence="1">
    <location>
        <begin position="1"/>
        <end position="19"/>
    </location>
</feature>
<dbReference type="OrthoDB" id="662072at2"/>
<accession>A0A495JAY6</accession>
<dbReference type="Proteomes" id="UP000268007">
    <property type="component" value="Unassembled WGS sequence"/>
</dbReference>